<proteinExistence type="predicted"/>
<sequence length="88" mass="10021">KRKRLQFKATCTNVTYKPLKYPDGSFLLHHTFSNCFLKAGKREMKDDCLAGTRKRGLEGFVVPLPHPKVMCRNEETPATGEVGLKVRK</sequence>
<accession>A0ABN9ZTE1</accession>
<dbReference type="EMBL" id="OY882859">
    <property type="protein sequence ID" value="CAK6441516.1"/>
    <property type="molecule type" value="Genomic_DNA"/>
</dbReference>
<protein>
    <submittedName>
        <fullName evidence="1">Uncharacterized protein</fullName>
    </submittedName>
</protein>
<reference evidence="1" key="1">
    <citation type="submission" date="2023-12" db="EMBL/GenBank/DDBJ databases">
        <authorList>
            <person name="Brown T."/>
        </authorList>
    </citation>
    <scope>NUCLEOTIDE SEQUENCE</scope>
</reference>
<organism evidence="1 2">
    <name type="scientific">Pipistrellus nathusii</name>
    <name type="common">Nathusius' pipistrelle</name>
    <dbReference type="NCBI Taxonomy" id="59473"/>
    <lineage>
        <taxon>Eukaryota</taxon>
        <taxon>Metazoa</taxon>
        <taxon>Chordata</taxon>
        <taxon>Craniata</taxon>
        <taxon>Vertebrata</taxon>
        <taxon>Euteleostomi</taxon>
        <taxon>Mammalia</taxon>
        <taxon>Eutheria</taxon>
        <taxon>Laurasiatheria</taxon>
        <taxon>Chiroptera</taxon>
        <taxon>Yangochiroptera</taxon>
        <taxon>Vespertilionidae</taxon>
        <taxon>Pipistrellus</taxon>
    </lineage>
</organism>
<evidence type="ECO:0000313" key="2">
    <source>
        <dbReference type="Proteomes" id="UP001314169"/>
    </source>
</evidence>
<gene>
    <name evidence="1" type="ORF">MPIPNATIZW_LOCUS9822</name>
</gene>
<evidence type="ECO:0000313" key="1">
    <source>
        <dbReference type="EMBL" id="CAK6441516.1"/>
    </source>
</evidence>
<keyword evidence="2" id="KW-1185">Reference proteome</keyword>
<name>A0ABN9ZTE1_PIPNA</name>
<dbReference type="Proteomes" id="UP001314169">
    <property type="component" value="Chromosome 2"/>
</dbReference>
<feature type="non-terminal residue" evidence="1">
    <location>
        <position position="88"/>
    </location>
</feature>